<dbReference type="STRING" id="1802758.A3A96_01560"/>
<dbReference type="AlphaFoldDB" id="A0A1G2TVX2"/>
<dbReference type="FunFam" id="3.20.10.10:FF:000002">
    <property type="entry name" value="D-alanine aminotransferase"/>
    <property type="match status" value="1"/>
</dbReference>
<evidence type="ECO:0000256" key="2">
    <source>
        <dbReference type="ARBA" id="ARBA00009320"/>
    </source>
</evidence>
<reference evidence="4 5" key="1">
    <citation type="journal article" date="2016" name="Nat. Commun.">
        <title>Thousands of microbial genomes shed light on interconnected biogeochemical processes in an aquifer system.</title>
        <authorList>
            <person name="Anantharaman K."/>
            <person name="Brown C.T."/>
            <person name="Hug L.A."/>
            <person name="Sharon I."/>
            <person name="Castelle C.J."/>
            <person name="Probst A.J."/>
            <person name="Thomas B.C."/>
            <person name="Singh A."/>
            <person name="Wilkins M.J."/>
            <person name="Karaoz U."/>
            <person name="Brodie E.L."/>
            <person name="Williams K.H."/>
            <person name="Hubbard S.S."/>
            <person name="Banfield J.F."/>
        </authorList>
    </citation>
    <scope>NUCLEOTIDE SEQUENCE [LARGE SCALE GENOMIC DNA]</scope>
</reference>
<comment type="caution">
    <text evidence="4">The sequence shown here is derived from an EMBL/GenBank/DDBJ whole genome shotgun (WGS) entry which is preliminary data.</text>
</comment>
<dbReference type="Gene3D" id="3.20.10.10">
    <property type="entry name" value="D-amino Acid Aminotransferase, subunit A, domain 2"/>
    <property type="match status" value="1"/>
</dbReference>
<evidence type="ECO:0008006" key="6">
    <source>
        <dbReference type="Google" id="ProtNLM"/>
    </source>
</evidence>
<dbReference type="EMBL" id="MHWB01000013">
    <property type="protein sequence ID" value="OHB01364.1"/>
    <property type="molecule type" value="Genomic_DNA"/>
</dbReference>
<dbReference type="GO" id="GO:0008652">
    <property type="term" value="P:amino acid biosynthetic process"/>
    <property type="evidence" value="ECO:0007669"/>
    <property type="project" value="UniProtKB-ARBA"/>
</dbReference>
<dbReference type="InterPro" id="IPR050571">
    <property type="entry name" value="Class-IV_PLP-Dep_Aminotrnsfr"/>
</dbReference>
<comment type="similarity">
    <text evidence="2">Belongs to the class-IV pyridoxal-phosphate-dependent aminotransferase family.</text>
</comment>
<dbReference type="Pfam" id="PF01063">
    <property type="entry name" value="Aminotran_4"/>
    <property type="match status" value="1"/>
</dbReference>
<name>A0A1G2TVX2_9BACT</name>
<protein>
    <recommendedName>
        <fullName evidence="6">Aminotransferase class IV</fullName>
    </recommendedName>
</protein>
<dbReference type="Proteomes" id="UP000177707">
    <property type="component" value="Unassembled WGS sequence"/>
</dbReference>
<dbReference type="SUPFAM" id="SSF56752">
    <property type="entry name" value="D-aminoacid aminotransferase-like PLP-dependent enzymes"/>
    <property type="match status" value="1"/>
</dbReference>
<dbReference type="GO" id="GO:0003824">
    <property type="term" value="F:catalytic activity"/>
    <property type="evidence" value="ECO:0007669"/>
    <property type="project" value="InterPro"/>
</dbReference>
<dbReference type="InterPro" id="IPR043132">
    <property type="entry name" value="BCAT-like_C"/>
</dbReference>
<evidence type="ECO:0000313" key="5">
    <source>
        <dbReference type="Proteomes" id="UP000177707"/>
    </source>
</evidence>
<gene>
    <name evidence="4" type="ORF">A3A96_01560</name>
</gene>
<proteinExistence type="inferred from homology"/>
<dbReference type="PANTHER" id="PTHR42743:SF11">
    <property type="entry name" value="AMINODEOXYCHORISMATE LYASE"/>
    <property type="match status" value="1"/>
</dbReference>
<keyword evidence="3" id="KW-0663">Pyridoxal phosphate</keyword>
<comment type="cofactor">
    <cofactor evidence="1">
        <name>pyridoxal 5'-phosphate</name>
        <dbReference type="ChEBI" id="CHEBI:597326"/>
    </cofactor>
</comment>
<evidence type="ECO:0000256" key="1">
    <source>
        <dbReference type="ARBA" id="ARBA00001933"/>
    </source>
</evidence>
<dbReference type="InterPro" id="IPR036038">
    <property type="entry name" value="Aminotransferase-like"/>
</dbReference>
<dbReference type="InterPro" id="IPR043131">
    <property type="entry name" value="BCAT-like_N"/>
</dbReference>
<evidence type="ECO:0000313" key="4">
    <source>
        <dbReference type="EMBL" id="OHB01364.1"/>
    </source>
</evidence>
<organism evidence="4 5">
    <name type="scientific">Candidatus Zambryskibacteria bacterium RIFCSPLOWO2_01_FULL_39_39</name>
    <dbReference type="NCBI Taxonomy" id="1802758"/>
    <lineage>
        <taxon>Bacteria</taxon>
        <taxon>Candidatus Zambryskiibacteriota</taxon>
    </lineage>
</organism>
<evidence type="ECO:0000256" key="3">
    <source>
        <dbReference type="ARBA" id="ARBA00022898"/>
    </source>
</evidence>
<dbReference type="InterPro" id="IPR001544">
    <property type="entry name" value="Aminotrans_IV"/>
</dbReference>
<dbReference type="PANTHER" id="PTHR42743">
    <property type="entry name" value="AMINO-ACID AMINOTRANSFERASE"/>
    <property type="match status" value="1"/>
</dbReference>
<sequence length="284" mass="32333">MDSYCFLNGRIVPLTEAKVRVDDIGLLRGYGIYDGLAVFKGKVFHFADHWNRLLSGAHILNLNVPVTEEKAEKIIGELALKNGFMERANVRIILTGGSTLGGIEYNFEDPTFYILVEKWDPLPQELYENGAKLLTYHHMRELPEYKTTNYIRAVNLQNWRKEEKAVEILYTHDGEVLECSTSNIFIVKNLPAQAGKTLITPAENMLKGITRKIILELASNKYKIEERRVEEGELKMADEVFITSSFKDIVPIVKIDDFEVADGKVGEVTKDLMLSFGQYIAYFS</sequence>
<dbReference type="Gene3D" id="3.30.470.10">
    <property type="match status" value="1"/>
</dbReference>
<accession>A0A1G2TVX2</accession>
<dbReference type="GO" id="GO:0046394">
    <property type="term" value="P:carboxylic acid biosynthetic process"/>
    <property type="evidence" value="ECO:0007669"/>
    <property type="project" value="UniProtKB-ARBA"/>
</dbReference>